<dbReference type="OrthoDB" id="5516749at2"/>
<keyword evidence="3" id="KW-1185">Reference proteome</keyword>
<reference evidence="2 3" key="1">
    <citation type="submission" date="2017-09" db="EMBL/GenBank/DDBJ databases">
        <authorList>
            <person name="Ehlers B."/>
            <person name="Leendertz F.H."/>
        </authorList>
    </citation>
    <scope>NUCLEOTIDE SEQUENCE [LARGE SCALE GENOMIC DNA]</scope>
    <source>
        <strain evidence="2 3">CGMCC 4.7095</strain>
    </source>
</reference>
<gene>
    <name evidence="2" type="ORF">SAMN06297387_108108</name>
</gene>
<proteinExistence type="predicted"/>
<organism evidence="2 3">
    <name type="scientific">Streptomyces zhaozhouensis</name>
    <dbReference type="NCBI Taxonomy" id="1300267"/>
    <lineage>
        <taxon>Bacteria</taxon>
        <taxon>Bacillati</taxon>
        <taxon>Actinomycetota</taxon>
        <taxon>Actinomycetes</taxon>
        <taxon>Kitasatosporales</taxon>
        <taxon>Streptomycetaceae</taxon>
        <taxon>Streptomyces</taxon>
    </lineage>
</organism>
<dbReference type="Gene3D" id="3.40.630.30">
    <property type="match status" value="1"/>
</dbReference>
<evidence type="ECO:0000313" key="2">
    <source>
        <dbReference type="EMBL" id="SOD62945.1"/>
    </source>
</evidence>
<dbReference type="Proteomes" id="UP000219072">
    <property type="component" value="Unassembled WGS sequence"/>
</dbReference>
<dbReference type="RefSeq" id="WP_097231438.1">
    <property type="nucleotide sequence ID" value="NZ_OCNE01000008.1"/>
</dbReference>
<accession>A0A286DWA3</accession>
<dbReference type="EMBL" id="OCNE01000008">
    <property type="protein sequence ID" value="SOD62945.1"/>
    <property type="molecule type" value="Genomic_DNA"/>
</dbReference>
<evidence type="ECO:0000259" key="1">
    <source>
        <dbReference type="PROSITE" id="PS51186"/>
    </source>
</evidence>
<dbReference type="InterPro" id="IPR000182">
    <property type="entry name" value="GNAT_dom"/>
</dbReference>
<dbReference type="AlphaFoldDB" id="A0A286DWA3"/>
<dbReference type="GO" id="GO:0016747">
    <property type="term" value="F:acyltransferase activity, transferring groups other than amino-acyl groups"/>
    <property type="evidence" value="ECO:0007669"/>
    <property type="project" value="InterPro"/>
</dbReference>
<dbReference type="Pfam" id="PF00583">
    <property type="entry name" value="Acetyltransf_1"/>
    <property type="match status" value="1"/>
</dbReference>
<feature type="domain" description="N-acetyltransferase" evidence="1">
    <location>
        <begin position="58"/>
        <end position="206"/>
    </location>
</feature>
<sequence>MDEWDTPRPTLHLARLGLPGHAGGCPSVRGRAASAAEAALTRHGTALTEAALAGGGRVWVRGVDEEDLPAALALHARCSPANLVRRYPGGAGEADGYLRHLLNGRHGRSVAAHLDSGELVGLGHVLWDGAESEVALLVADAWQCRGIGGALVETLLALAVARRSEGVYAVARAGDAELLGALRATGLPWTESPEDDDALVVSARLPGGTAFTGG</sequence>
<name>A0A286DWA3_9ACTN</name>
<dbReference type="PROSITE" id="PS51186">
    <property type="entry name" value="GNAT"/>
    <property type="match status" value="1"/>
</dbReference>
<dbReference type="InterPro" id="IPR016181">
    <property type="entry name" value="Acyl_CoA_acyltransferase"/>
</dbReference>
<protein>
    <recommendedName>
        <fullName evidence="1">N-acetyltransferase domain-containing protein</fullName>
    </recommendedName>
</protein>
<dbReference type="SUPFAM" id="SSF55729">
    <property type="entry name" value="Acyl-CoA N-acyltransferases (Nat)"/>
    <property type="match status" value="1"/>
</dbReference>
<evidence type="ECO:0000313" key="3">
    <source>
        <dbReference type="Proteomes" id="UP000219072"/>
    </source>
</evidence>